<dbReference type="STRING" id="929556.Solca_1251"/>
<dbReference type="AlphaFoldDB" id="H8KVG5"/>
<reference evidence="2" key="1">
    <citation type="submission" date="2012-02" db="EMBL/GenBank/DDBJ databases">
        <title>The complete genome of Solitalea canadensis DSM 3403.</title>
        <authorList>
            <consortium name="US DOE Joint Genome Institute (JGI-PGF)"/>
            <person name="Lucas S."/>
            <person name="Copeland A."/>
            <person name="Lapidus A."/>
            <person name="Glavina del Rio T."/>
            <person name="Dalin E."/>
            <person name="Tice H."/>
            <person name="Bruce D."/>
            <person name="Goodwin L."/>
            <person name="Pitluck S."/>
            <person name="Peters L."/>
            <person name="Ovchinnikova G."/>
            <person name="Lu M."/>
            <person name="Kyrpides N."/>
            <person name="Mavromatis K."/>
            <person name="Ivanova N."/>
            <person name="Brettin T."/>
            <person name="Detter J.C."/>
            <person name="Han C."/>
            <person name="Larimer F."/>
            <person name="Land M."/>
            <person name="Hauser L."/>
            <person name="Markowitz V."/>
            <person name="Cheng J.-F."/>
            <person name="Hugenholtz P."/>
            <person name="Woyke T."/>
            <person name="Wu D."/>
            <person name="Spring S."/>
            <person name="Schroeder M."/>
            <person name="Kopitz M."/>
            <person name="Brambilla E."/>
            <person name="Klenk H.-P."/>
            <person name="Eisen J.A."/>
        </authorList>
    </citation>
    <scope>NUCLEOTIDE SEQUENCE</scope>
    <source>
        <strain evidence="2">DSM 3403</strain>
    </source>
</reference>
<keyword evidence="3" id="KW-1185">Reference proteome</keyword>
<dbReference type="SUPFAM" id="SSF52540">
    <property type="entry name" value="P-loop containing nucleoside triphosphate hydrolases"/>
    <property type="match status" value="1"/>
</dbReference>
<accession>H8KVG5</accession>
<dbReference type="Pfam" id="PF13588">
    <property type="entry name" value="HSDR_N_2"/>
    <property type="match status" value="1"/>
</dbReference>
<gene>
    <name evidence="2" type="ordered locus">Solca_1251</name>
</gene>
<evidence type="ECO:0000259" key="1">
    <source>
        <dbReference type="Pfam" id="PF13588"/>
    </source>
</evidence>
<dbReference type="KEGG" id="scn:Solca_1251"/>
<sequence length="987" mass="115196">MNEEEIRGKLLLPYLNDLGLDLSEISLETSFTIRLGKSQHTINGRSDILCKRNGKNLFIVELKADSVAISQKDIDQGISYARALIDDIAPFVVITNGKTTMIFDSISKVNLTGRQISEQSDFWKNGYTLSTDEELRVRYEALKNFVSFSGENLRNFCKSQVQDRMGPIVGNIDEPTSKFIKDLYVQRNDLQSSFNNFIKDKASFFAVVGTAGVGKTNTICSLALQCLENNFVFFYNAAIISKSPLEHIAQDLNGVFSSKSESNLVLKRLDELGRFLDKTVFLFIDAVDESINTNISLELSELAMATKNLNKIKICISCKSNIWENILKVNDTPNHLFEELDKFHERILKLGNNPGFLLEDFSEEELKEIIPLYRKVFGFRGEISGTLLKELRNGFFLRIFSEVYSHKQIPEKIDDKNLIKTYLKQSFEKSNIDFQTGMRILSKIGIVLINHKYSELDAFYDDGLEIETLLENLNFSLNESLPEDLFARNILTKSNKEDSYNISFYYSKIRDYVICFHSYKLDQLSDNEFYNILDDFYGNYIGQSAIEFYLNNASEGHKYTLINYKKSKALAYVENYNSYLEENFKNSKKLYLPKTDDEIGIVLPTDLIKKDGYALFRIKPGESEKILYENLEDAFSGDHWSSRMYEIGVSTIYSSNHSLLVPDLSKVVKKEIFKQLKGIIQKGRLNAYNSDILIMEQVSLIVYYYQKQLGYNGCLDDLYMPRFEQIYPIDLKDLQNRIYRFIAYEYYRGIDYNIPSSTVHRMVEEAVQNNLYIPKLNITGDFPPFEELSKIVTILQEKGFQKLEKHHLPYPNKSLIEVRSFFQKNNIQDIEECRCFQYTADQAKLYIECFFRHLENCYKDFIEYLFPTFKNELTFFNGMPYEYFFYMKDADVLKWGMFGYRSSKDGQTKFNFRESVPMEKAFKEDRIKSLQGFSLEDILRSDYHNDIRTIDKFNTSKVDDFCVIRNWVYKLLKDDMRDILKEYNEYI</sequence>
<evidence type="ECO:0000313" key="3">
    <source>
        <dbReference type="Proteomes" id="UP000007590"/>
    </source>
</evidence>
<dbReference type="InterPro" id="IPR029464">
    <property type="entry name" value="HSDR_N"/>
</dbReference>
<protein>
    <submittedName>
        <fullName evidence="2">Putative NTPase (NACHT family)</fullName>
    </submittedName>
</protein>
<proteinExistence type="predicted"/>
<dbReference type="Gene3D" id="3.90.1570.30">
    <property type="match status" value="1"/>
</dbReference>
<dbReference type="HOGENOM" id="CLU_302243_0_0_10"/>
<dbReference type="Gene3D" id="3.40.50.300">
    <property type="entry name" value="P-loop containing nucleotide triphosphate hydrolases"/>
    <property type="match status" value="1"/>
</dbReference>
<dbReference type="eggNOG" id="COG4096">
    <property type="taxonomic scope" value="Bacteria"/>
</dbReference>
<dbReference type="RefSeq" id="WP_014679572.1">
    <property type="nucleotide sequence ID" value="NC_017770.1"/>
</dbReference>
<dbReference type="InterPro" id="IPR027417">
    <property type="entry name" value="P-loop_NTPase"/>
</dbReference>
<dbReference type="OrthoDB" id="9759819at2"/>
<feature type="domain" description="Type I restriction enzyme R protein N-terminal" evidence="1">
    <location>
        <begin position="2"/>
        <end position="104"/>
    </location>
</feature>
<dbReference type="Proteomes" id="UP000007590">
    <property type="component" value="Chromosome"/>
</dbReference>
<evidence type="ECO:0000313" key="2">
    <source>
        <dbReference type="EMBL" id="AFD06345.1"/>
    </source>
</evidence>
<organism evidence="2 3">
    <name type="scientific">Solitalea canadensis (strain ATCC 29591 / DSM 3403 / JCM 21819 / LMG 8368 / NBRC 15130 / NCIMB 12057 / USAM 9D)</name>
    <name type="common">Flexibacter canadensis</name>
    <dbReference type="NCBI Taxonomy" id="929556"/>
    <lineage>
        <taxon>Bacteria</taxon>
        <taxon>Pseudomonadati</taxon>
        <taxon>Bacteroidota</taxon>
        <taxon>Sphingobacteriia</taxon>
        <taxon>Sphingobacteriales</taxon>
        <taxon>Sphingobacteriaceae</taxon>
        <taxon>Solitalea</taxon>
    </lineage>
</organism>
<name>H8KVG5_SOLCM</name>
<dbReference type="eggNOG" id="COG5635">
    <property type="taxonomic scope" value="Bacteria"/>
</dbReference>
<dbReference type="EMBL" id="CP003349">
    <property type="protein sequence ID" value="AFD06345.1"/>
    <property type="molecule type" value="Genomic_DNA"/>
</dbReference>